<dbReference type="PANTHER" id="PTHR21047:SF2">
    <property type="entry name" value="THYMIDINE DIPHOSPHO-4-KETO-RHAMNOSE 3,5-EPIMERASE"/>
    <property type="match status" value="1"/>
</dbReference>
<accession>A0A1F7YXB0</accession>
<dbReference type="Proteomes" id="UP000178870">
    <property type="component" value="Unassembled WGS sequence"/>
</dbReference>
<protein>
    <recommendedName>
        <fullName evidence="4">dTDP-4-dehydrorhamnose 3,5-epimerase</fullName>
    </recommendedName>
</protein>
<reference evidence="2 3" key="1">
    <citation type="journal article" date="2016" name="Nat. Commun.">
        <title>Thousands of microbial genomes shed light on interconnected biogeochemical processes in an aquifer system.</title>
        <authorList>
            <person name="Anantharaman K."/>
            <person name="Brown C.T."/>
            <person name="Hug L.A."/>
            <person name="Sharon I."/>
            <person name="Castelle C.J."/>
            <person name="Probst A.J."/>
            <person name="Thomas B.C."/>
            <person name="Singh A."/>
            <person name="Wilkins M.J."/>
            <person name="Karaoz U."/>
            <person name="Brodie E.L."/>
            <person name="Williams K.H."/>
            <person name="Hubbard S.S."/>
            <person name="Banfield J.F."/>
        </authorList>
    </citation>
    <scope>NUCLEOTIDE SEQUENCE [LARGE SCALE GENOMIC DNA]</scope>
</reference>
<organism evidence="2 3">
    <name type="scientific">Candidatus Woesebacteria bacterium RIFCSPHIGHO2_01_FULL_44_21</name>
    <dbReference type="NCBI Taxonomy" id="1802503"/>
    <lineage>
        <taxon>Bacteria</taxon>
        <taxon>Candidatus Woeseibacteriota</taxon>
    </lineage>
</organism>
<comment type="caution">
    <text evidence="2">The sequence shown here is derived from an EMBL/GenBank/DDBJ whole genome shotgun (WGS) entry which is preliminary data.</text>
</comment>
<proteinExistence type="predicted"/>
<dbReference type="GO" id="GO:0000271">
    <property type="term" value="P:polysaccharide biosynthetic process"/>
    <property type="evidence" value="ECO:0007669"/>
    <property type="project" value="TreeGrafter"/>
</dbReference>
<dbReference type="AlphaFoldDB" id="A0A1F7YXB0"/>
<dbReference type="InterPro" id="IPR011051">
    <property type="entry name" value="RmlC_Cupin_sf"/>
</dbReference>
<name>A0A1F7YXB0_9BACT</name>
<dbReference type="GO" id="GO:0005829">
    <property type="term" value="C:cytosol"/>
    <property type="evidence" value="ECO:0007669"/>
    <property type="project" value="TreeGrafter"/>
</dbReference>
<gene>
    <name evidence="2" type="ORF">A2803_02760</name>
</gene>
<dbReference type="GO" id="GO:0008830">
    <property type="term" value="F:dTDP-4-dehydrorhamnose 3,5-epimerase activity"/>
    <property type="evidence" value="ECO:0007669"/>
    <property type="project" value="InterPro"/>
</dbReference>
<dbReference type="PANTHER" id="PTHR21047">
    <property type="entry name" value="DTDP-6-DEOXY-D-GLUCOSE-3,5 EPIMERASE"/>
    <property type="match status" value="1"/>
</dbReference>
<evidence type="ECO:0008006" key="4">
    <source>
        <dbReference type="Google" id="ProtNLM"/>
    </source>
</evidence>
<feature type="site" description="Participates in a stacking interaction with the thymidine ring of dTDP-4-oxo-6-deoxyglucose" evidence="1">
    <location>
        <position position="172"/>
    </location>
</feature>
<dbReference type="InterPro" id="IPR000888">
    <property type="entry name" value="RmlC-like"/>
</dbReference>
<evidence type="ECO:0000256" key="1">
    <source>
        <dbReference type="PIRSR" id="PIRSR600888-3"/>
    </source>
</evidence>
<dbReference type="InterPro" id="IPR014710">
    <property type="entry name" value="RmlC-like_jellyroll"/>
</dbReference>
<dbReference type="SUPFAM" id="SSF51182">
    <property type="entry name" value="RmlC-like cupins"/>
    <property type="match status" value="1"/>
</dbReference>
<dbReference type="Pfam" id="PF00908">
    <property type="entry name" value="dTDP_sugar_isom"/>
    <property type="match status" value="1"/>
</dbReference>
<dbReference type="Gene3D" id="2.60.120.10">
    <property type="entry name" value="Jelly Rolls"/>
    <property type="match status" value="1"/>
</dbReference>
<evidence type="ECO:0000313" key="3">
    <source>
        <dbReference type="Proteomes" id="UP000178870"/>
    </source>
</evidence>
<evidence type="ECO:0000313" key="2">
    <source>
        <dbReference type="EMBL" id="OGM31986.1"/>
    </source>
</evidence>
<dbReference type="EMBL" id="MGGP01000019">
    <property type="protein sequence ID" value="OGM31986.1"/>
    <property type="molecule type" value="Genomic_DNA"/>
</dbReference>
<sequence>MKKPGKNNFLDIKLESHPKNVTVDWLQELEKSGKFAVQGIYKSPTIEGVILKELNVLVDGRGDVIELWSRPWVEKEGFVVPEHCYQSATDFGVTKCWHLHAIHTDQFTVTRGKLQVLLVDIREKSPTFGHVNSVFLGTQKPRLLKIPPGIMHGWKALTRPEVIVVNFQSHVYLAEDEFKYPWNCVLEHAWEPNNG</sequence>